<keyword evidence="1" id="KW-0175">Coiled coil</keyword>
<protein>
    <submittedName>
        <fullName evidence="2">Uncharacterized protein</fullName>
    </submittedName>
</protein>
<evidence type="ECO:0000313" key="3">
    <source>
        <dbReference type="Proteomes" id="UP000515873"/>
    </source>
</evidence>
<evidence type="ECO:0000256" key="1">
    <source>
        <dbReference type="SAM" id="Coils"/>
    </source>
</evidence>
<keyword evidence="3" id="KW-1185">Reference proteome</keyword>
<sequence>MSNNPSLLDAELEALLEEVTGTNDDKTTTTEVVEAKTPEADLTIEELERIEEHAELAEEQRKHYEEQPADKVTTIEAVKKAKAERTPRLTGDKPSEILTNAFNKDPELLKAAMTLTVGEDSDEAVQTALKDMDGLAKKVADKGVNLVRFRNNKDKVQVYTRLGLEFLMQKGEASSKELTEHLQANGYTIGTARSQANQLMQLFPVLKVAERVGKAIKIRADSMIVQCIEACTPAATAAAA</sequence>
<feature type="coiled-coil region" evidence="1">
    <location>
        <begin position="40"/>
        <end position="67"/>
    </location>
</feature>
<dbReference type="Proteomes" id="UP000515873">
    <property type="component" value="Chromosome"/>
</dbReference>
<accession>A0A7G8Q4M2</accession>
<gene>
    <name evidence="2" type="ORF">H8F01_00675</name>
</gene>
<evidence type="ECO:0000313" key="2">
    <source>
        <dbReference type="EMBL" id="QNK01730.1"/>
    </source>
</evidence>
<dbReference type="AlphaFoldDB" id="A0A7G8Q4M2"/>
<reference evidence="2 3" key="1">
    <citation type="submission" date="2020-08" db="EMBL/GenBank/DDBJ databases">
        <title>Dyella sp. G9 isolated from forest soil.</title>
        <authorList>
            <person name="Fu J."/>
            <person name="Qiu L."/>
        </authorList>
    </citation>
    <scope>NUCLEOTIDE SEQUENCE [LARGE SCALE GENOMIC DNA]</scope>
    <source>
        <strain evidence="2 3">G9</strain>
    </source>
</reference>
<name>A0A7G8Q4M2_9GAMM</name>
<dbReference type="EMBL" id="CP060412">
    <property type="protein sequence ID" value="QNK01730.1"/>
    <property type="molecule type" value="Genomic_DNA"/>
</dbReference>
<dbReference type="KEGG" id="dtl:H8F01_00675"/>
<dbReference type="RefSeq" id="WP_187057189.1">
    <property type="nucleotide sequence ID" value="NZ_CP060412.1"/>
</dbReference>
<organism evidence="2 3">
    <name type="scientific">Dyella telluris</name>
    <dbReference type="NCBI Taxonomy" id="2763498"/>
    <lineage>
        <taxon>Bacteria</taxon>
        <taxon>Pseudomonadati</taxon>
        <taxon>Pseudomonadota</taxon>
        <taxon>Gammaproteobacteria</taxon>
        <taxon>Lysobacterales</taxon>
        <taxon>Rhodanobacteraceae</taxon>
        <taxon>Dyella</taxon>
    </lineage>
</organism>
<proteinExistence type="predicted"/>